<evidence type="ECO:0000259" key="8">
    <source>
        <dbReference type="Pfam" id="PF06925"/>
    </source>
</evidence>
<reference evidence="9 10" key="1">
    <citation type="journal article" date="2018" name="Plant J.">
        <title>Genome sequences of Chlorella sorokiniana UTEX 1602 and Micractinium conductrix SAG 241.80: implications to maltose excretion by a green alga.</title>
        <authorList>
            <person name="Arriola M.B."/>
            <person name="Velmurugan N."/>
            <person name="Zhang Y."/>
            <person name="Plunkett M.H."/>
            <person name="Hondzo H."/>
            <person name="Barney B.M."/>
        </authorList>
    </citation>
    <scope>NUCLEOTIDE SEQUENCE [LARGE SCALE GENOMIC DNA]</scope>
    <source>
        <strain evidence="10">UTEX 1602</strain>
    </source>
</reference>
<dbReference type="AlphaFoldDB" id="A0A2P6TMT1"/>
<dbReference type="Pfam" id="PF06925">
    <property type="entry name" value="MGDG_synth"/>
    <property type="match status" value="1"/>
</dbReference>
<dbReference type="InterPro" id="IPR050519">
    <property type="entry name" value="Glycosyltransf_28_UgtP"/>
</dbReference>
<evidence type="ECO:0000256" key="1">
    <source>
        <dbReference type="ARBA" id="ARBA00006962"/>
    </source>
</evidence>
<dbReference type="GO" id="GO:0031969">
    <property type="term" value="C:chloroplast membrane"/>
    <property type="evidence" value="ECO:0007669"/>
    <property type="project" value="UniProtKB-SubCell"/>
</dbReference>
<dbReference type="Gene3D" id="3.40.50.2000">
    <property type="entry name" value="Glycogen Phosphorylase B"/>
    <property type="match status" value="1"/>
</dbReference>
<comment type="subcellular location">
    <subcellularLocation>
        <location evidence="5">Plastid</location>
        <location evidence="5">Chloroplast membrane</location>
    </subcellularLocation>
</comment>
<feature type="compositionally biased region" description="Low complexity" evidence="6">
    <location>
        <begin position="66"/>
        <end position="75"/>
    </location>
</feature>
<dbReference type="GO" id="GO:0009247">
    <property type="term" value="P:glycolipid biosynthetic process"/>
    <property type="evidence" value="ECO:0007669"/>
    <property type="project" value="InterPro"/>
</dbReference>
<comment type="similarity">
    <text evidence="1">Belongs to the glycosyltransferase 28 family.</text>
</comment>
<dbReference type="GO" id="GO:0046509">
    <property type="term" value="F:1,2-diacylglycerol 3-beta-galactosyltransferase activity"/>
    <property type="evidence" value="ECO:0007669"/>
    <property type="project" value="UniProtKB-EC"/>
</dbReference>
<dbReference type="PANTHER" id="PTHR43025">
    <property type="entry name" value="MONOGALACTOSYLDIACYLGLYCEROL SYNTHASE"/>
    <property type="match status" value="1"/>
</dbReference>
<proteinExistence type="inferred from homology"/>
<dbReference type="OrthoDB" id="200404at2759"/>
<dbReference type="STRING" id="3076.A0A2P6TMT1"/>
<evidence type="ECO:0000256" key="4">
    <source>
        <dbReference type="ARBA" id="ARBA00022679"/>
    </source>
</evidence>
<dbReference type="EMBL" id="LHPG02000011">
    <property type="protein sequence ID" value="PRW45643.1"/>
    <property type="molecule type" value="Genomic_DNA"/>
</dbReference>
<feature type="region of interest" description="Disordered" evidence="6">
    <location>
        <begin position="36"/>
        <end position="84"/>
    </location>
</feature>
<evidence type="ECO:0000259" key="7">
    <source>
        <dbReference type="Pfam" id="PF04101"/>
    </source>
</evidence>
<protein>
    <recommendedName>
        <fullName evidence="2">monogalactosyldiacylglycerol synthase</fullName>
        <ecNumber evidence="2">2.4.1.46</ecNumber>
    </recommendedName>
</protein>
<dbReference type="PANTHER" id="PTHR43025:SF3">
    <property type="entry name" value="MONOGALACTOSYLDIACYLGLYCEROL SYNTHASE 1, CHLOROPLASTIC"/>
    <property type="match status" value="1"/>
</dbReference>
<evidence type="ECO:0000256" key="2">
    <source>
        <dbReference type="ARBA" id="ARBA00012615"/>
    </source>
</evidence>
<keyword evidence="10" id="KW-1185">Reference proteome</keyword>
<dbReference type="CDD" id="cd17507">
    <property type="entry name" value="GT28_Beta-DGS-like"/>
    <property type="match status" value="1"/>
</dbReference>
<feature type="domain" description="Diacylglycerol glucosyltransferase N-terminal" evidence="8">
    <location>
        <begin position="148"/>
        <end position="319"/>
    </location>
</feature>
<feature type="domain" description="Glycosyl transferase family 28 C-terminal" evidence="7">
    <location>
        <begin position="346"/>
        <end position="440"/>
    </location>
</feature>
<keyword evidence="4" id="KW-0808">Transferase</keyword>
<dbReference type="SUPFAM" id="SSF53756">
    <property type="entry name" value="UDP-Glycosyltransferase/glycogen phosphorylase"/>
    <property type="match status" value="1"/>
</dbReference>
<evidence type="ECO:0000256" key="6">
    <source>
        <dbReference type="SAM" id="MobiDB-lite"/>
    </source>
</evidence>
<sequence length="531" mass="57160">MEQQRRSLPPLQLASTSLHTSLGGARQGLQLPGCGLQCGSSEAAPRRQPTTCSAAAGGSGSGSGKRSGQARSSRQGSGGNGGARFNFSSRAMRFGIGAGGGAAAFFGGSGLAHACPLWPLRPAAGAPKRQRDGKTRVLILMSDTGGGHRASAEALKAGFEELYGDKYHVDVLDIWTHHTPYPFNQMPKTYSFLVKYGFLWRAAFNAWQPRIVHVPCSTASSAIVGRRVSEAFDIYQPDLVVSVHPLMQHVPLRIMRMRIKYGMQPPTNFATVVTDLTTCHNTWFHPGVDRCYVATEASLNQALRLGLKREQMRLYGLPIRPAFGRAFPAKPKLRKALGMDLDKPAILLVGGGEGMGPVEKTVDGVARNIGADCQLVVICGRNAKLVEKLKNKEYPAGMHVLIKGFVTNMPELMSASDVIITKAGPGTISEALICGLPMVLNAFVPCQEEGNIPYVTENKVGVFEKSPERAAEIIRGWFGERRAEFEEMGRRCKAIAKPHALFDICRDLNTLVPAELQGVTGKAAVPMLAAA</sequence>
<evidence type="ECO:0000256" key="5">
    <source>
        <dbReference type="ARBA" id="ARBA00046299"/>
    </source>
</evidence>
<evidence type="ECO:0000313" key="9">
    <source>
        <dbReference type="EMBL" id="PRW45643.1"/>
    </source>
</evidence>
<dbReference type="InterPro" id="IPR009695">
    <property type="entry name" value="Diacylglyc_glucosyltr_N"/>
</dbReference>
<dbReference type="EC" id="2.4.1.46" evidence="2"/>
<keyword evidence="3" id="KW-0328">Glycosyltransferase</keyword>
<evidence type="ECO:0000256" key="3">
    <source>
        <dbReference type="ARBA" id="ARBA00022676"/>
    </source>
</evidence>
<name>A0A2P6TMT1_CHLSO</name>
<dbReference type="Pfam" id="PF04101">
    <property type="entry name" value="Glyco_tran_28_C"/>
    <property type="match status" value="1"/>
</dbReference>
<dbReference type="InterPro" id="IPR007235">
    <property type="entry name" value="Glyco_trans_28_C"/>
</dbReference>
<organism evidence="9 10">
    <name type="scientific">Chlorella sorokiniana</name>
    <name type="common">Freshwater green alga</name>
    <dbReference type="NCBI Taxonomy" id="3076"/>
    <lineage>
        <taxon>Eukaryota</taxon>
        <taxon>Viridiplantae</taxon>
        <taxon>Chlorophyta</taxon>
        <taxon>core chlorophytes</taxon>
        <taxon>Trebouxiophyceae</taxon>
        <taxon>Chlorellales</taxon>
        <taxon>Chlorellaceae</taxon>
        <taxon>Chlorella clade</taxon>
        <taxon>Chlorella</taxon>
    </lineage>
</organism>
<dbReference type="Proteomes" id="UP000239899">
    <property type="component" value="Unassembled WGS sequence"/>
</dbReference>
<comment type="caution">
    <text evidence="9">The sequence shown here is derived from an EMBL/GenBank/DDBJ whole genome shotgun (WGS) entry which is preliminary data.</text>
</comment>
<gene>
    <name evidence="9" type="ORF">C2E21_5799</name>
</gene>
<accession>A0A2P6TMT1</accession>
<evidence type="ECO:0000313" key="10">
    <source>
        <dbReference type="Proteomes" id="UP000239899"/>
    </source>
</evidence>